<organism evidence="12">
    <name type="scientific">Hippocampus abdominalis</name>
    <name type="common">Big-bellied seahorse</name>
    <dbReference type="NCBI Taxonomy" id="109274"/>
    <lineage>
        <taxon>Eukaryota</taxon>
        <taxon>Metazoa</taxon>
        <taxon>Chordata</taxon>
        <taxon>Craniata</taxon>
        <taxon>Vertebrata</taxon>
        <taxon>Euteleostomi</taxon>
        <taxon>Actinopterygii</taxon>
        <taxon>Neopterygii</taxon>
        <taxon>Teleostei</taxon>
        <taxon>Neoteleostei</taxon>
        <taxon>Acanthomorphata</taxon>
        <taxon>Syngnathiaria</taxon>
        <taxon>Syngnathiformes</taxon>
        <taxon>Syngnathoidei</taxon>
        <taxon>Syngnathidae</taxon>
        <taxon>Hippocampus</taxon>
    </lineage>
</organism>
<keyword evidence="6" id="KW-0677">Repeat</keyword>
<dbReference type="EC" id="5.3.4.1" evidence="4"/>
<dbReference type="Gene3D" id="3.40.30.10">
    <property type="entry name" value="Glutaredoxin"/>
    <property type="match status" value="3"/>
</dbReference>
<dbReference type="AlphaFoldDB" id="A0A7G7Y208"/>
<feature type="domain" description="Thioredoxin" evidence="11">
    <location>
        <begin position="270"/>
        <end position="431"/>
    </location>
</feature>
<dbReference type="GO" id="GO:0005788">
    <property type="term" value="C:endoplasmic reticulum lumen"/>
    <property type="evidence" value="ECO:0007669"/>
    <property type="project" value="UniProtKB-SubCell"/>
</dbReference>
<comment type="subcellular location">
    <subcellularLocation>
        <location evidence="2">Endoplasmic reticulum lumen</location>
    </subcellularLocation>
</comment>
<dbReference type="GO" id="GO:0006457">
    <property type="term" value="P:protein folding"/>
    <property type="evidence" value="ECO:0007669"/>
    <property type="project" value="TreeGrafter"/>
</dbReference>
<keyword evidence="5 10" id="KW-0732">Signal</keyword>
<evidence type="ECO:0000256" key="4">
    <source>
        <dbReference type="ARBA" id="ARBA00012723"/>
    </source>
</evidence>
<dbReference type="InterPro" id="IPR051063">
    <property type="entry name" value="PDI"/>
</dbReference>
<comment type="catalytic activity">
    <reaction evidence="1">
        <text>Catalyzes the rearrangement of -S-S- bonds in proteins.</text>
        <dbReference type="EC" id="5.3.4.1"/>
    </reaction>
</comment>
<evidence type="ECO:0000256" key="5">
    <source>
        <dbReference type="ARBA" id="ARBA00022729"/>
    </source>
</evidence>
<keyword evidence="7" id="KW-0676">Redox-active center</keyword>
<dbReference type="SUPFAM" id="SSF52833">
    <property type="entry name" value="Thioredoxin-like"/>
    <property type="match status" value="3"/>
</dbReference>
<feature type="domain" description="Thioredoxin" evidence="11">
    <location>
        <begin position="149"/>
        <end position="269"/>
    </location>
</feature>
<feature type="region of interest" description="Disordered" evidence="9">
    <location>
        <begin position="277"/>
        <end position="316"/>
    </location>
</feature>
<accession>A0A7G7Y208</accession>
<dbReference type="FunFam" id="3.40.30.10:FF:000146">
    <property type="entry name" value="Thioredoxin domain containing 5"/>
    <property type="match status" value="1"/>
</dbReference>
<feature type="compositionally biased region" description="Basic and acidic residues" evidence="9">
    <location>
        <begin position="296"/>
        <end position="311"/>
    </location>
</feature>
<feature type="domain" description="Thioredoxin" evidence="11">
    <location>
        <begin position="13"/>
        <end position="143"/>
    </location>
</feature>
<dbReference type="EMBL" id="MN883672">
    <property type="protein sequence ID" value="QNH88162.1"/>
    <property type="molecule type" value="mRNA"/>
</dbReference>
<dbReference type="CDD" id="cd03005">
    <property type="entry name" value="PDI_a_ERp46"/>
    <property type="match status" value="1"/>
</dbReference>
<evidence type="ECO:0000259" key="11">
    <source>
        <dbReference type="PROSITE" id="PS51352"/>
    </source>
</evidence>
<dbReference type="InterPro" id="IPR036249">
    <property type="entry name" value="Thioredoxin-like_sf"/>
</dbReference>
<evidence type="ECO:0000256" key="1">
    <source>
        <dbReference type="ARBA" id="ARBA00001182"/>
    </source>
</evidence>
<dbReference type="GO" id="GO:0003756">
    <property type="term" value="F:protein disulfide isomerase activity"/>
    <property type="evidence" value="ECO:0007669"/>
    <property type="project" value="UniProtKB-EC"/>
</dbReference>
<reference evidence="12" key="1">
    <citation type="submission" date="2019-12" db="EMBL/GenBank/DDBJ databases">
        <authorList>
            <person name="Sandamalika G."/>
            <person name="Vidurangi Samaraweera A."/>
            <person name="Lee J."/>
        </authorList>
    </citation>
    <scope>NUCLEOTIDE SEQUENCE</scope>
</reference>
<evidence type="ECO:0000256" key="3">
    <source>
        <dbReference type="ARBA" id="ARBA00006347"/>
    </source>
</evidence>
<reference evidence="12" key="2">
    <citation type="journal article" date="2020" name="Dev. Comp. Immunol.">
        <title>A newly discovered teleost disulfide isomerase, thioredoxin domain containing 5 (TXNDC5), from big-belly seahorse (Hippocampus abdominalis): Insights into its molecular and functional properties and immune regulatory functions.</title>
        <authorList>
            <person name="Sandamalika W.M.G."/>
            <person name="Samaraweera A.V."/>
            <person name="Yang H."/>
            <person name="Lee J."/>
        </authorList>
    </citation>
    <scope>NUCLEOTIDE SEQUENCE</scope>
</reference>
<evidence type="ECO:0000256" key="8">
    <source>
        <dbReference type="RuleBase" id="RU004208"/>
    </source>
</evidence>
<dbReference type="InterPro" id="IPR013766">
    <property type="entry name" value="Thioredoxin_domain"/>
</dbReference>
<evidence type="ECO:0000256" key="7">
    <source>
        <dbReference type="ARBA" id="ARBA00023284"/>
    </source>
</evidence>
<evidence type="ECO:0000256" key="10">
    <source>
        <dbReference type="SAM" id="SignalP"/>
    </source>
</evidence>
<evidence type="ECO:0000256" key="2">
    <source>
        <dbReference type="ARBA" id="ARBA00004319"/>
    </source>
</evidence>
<comment type="similarity">
    <text evidence="3 8">Belongs to the protein disulfide isomerase family.</text>
</comment>
<dbReference type="PROSITE" id="PS00194">
    <property type="entry name" value="THIOREDOXIN_1"/>
    <property type="match status" value="3"/>
</dbReference>
<sequence length="433" mass="49291">MAPALNCAPFTLLLIYSLLFSSVLCDEDDVAEEHAKHTYTVEMFTEAVTTAPHFVMFYAPWCGHCKKLQPTWNELAEKYNNMEDPPAYVVKIDCVQNTKFCSKDHNIRSYPTLVLYKPEQAPLKYEGLRILGALEEWMLKKLETDPSSEQAQEQEPAVPPEPKDGMYELTAGNLKDHVSKGLHFIKFYTPWCGHCKAMAPAWEQMASTFEHSEDLKIGKLDCAEHHNLCLMFSVRGYPTLLFFKGGDKIEVTRYKGQRDYDTLKEFADQMVIVANAPPEEAEKDAEEGDQEEPADDKEGAREEPAEADVKEAAAQQQQEEVKSNVLHLTESDFDEVVSKGFTFVKFFAPWCGHCKHLAPVWDELSTKDFPVLTSIKIAKVDCTVERTLCNKYSVRGYPTLVMFRAGEQGDKYSGPRDLENLHKFVMKQVRDEL</sequence>
<evidence type="ECO:0000256" key="6">
    <source>
        <dbReference type="ARBA" id="ARBA00022737"/>
    </source>
</evidence>
<dbReference type="PRINTS" id="PR00421">
    <property type="entry name" value="THIOREDOXIN"/>
</dbReference>
<feature type="signal peptide" evidence="10">
    <location>
        <begin position="1"/>
        <end position="25"/>
    </location>
</feature>
<feature type="chain" id="PRO_5028805306" description="protein disulfide-isomerase" evidence="10">
    <location>
        <begin position="26"/>
        <end position="433"/>
    </location>
</feature>
<dbReference type="PANTHER" id="PTHR45672:SF3">
    <property type="entry name" value="THIOREDOXIN DOMAIN-CONTAINING PROTEIN 5"/>
    <property type="match status" value="1"/>
</dbReference>
<name>A0A7G7Y208_HIPAB</name>
<protein>
    <recommendedName>
        <fullName evidence="4">protein disulfide-isomerase</fullName>
        <ecNumber evidence="4">5.3.4.1</ecNumber>
    </recommendedName>
</protein>
<dbReference type="NCBIfam" id="TIGR01126">
    <property type="entry name" value="pdi_dom"/>
    <property type="match status" value="1"/>
</dbReference>
<dbReference type="PROSITE" id="PS51352">
    <property type="entry name" value="THIOREDOXIN_2"/>
    <property type="match status" value="3"/>
</dbReference>
<dbReference type="Pfam" id="PF00085">
    <property type="entry name" value="Thioredoxin"/>
    <property type="match status" value="3"/>
</dbReference>
<dbReference type="InterPro" id="IPR017937">
    <property type="entry name" value="Thioredoxin_CS"/>
</dbReference>
<dbReference type="PANTHER" id="PTHR45672">
    <property type="entry name" value="PROTEIN DISULFIDE-ISOMERASE C17H9.14C-RELATED"/>
    <property type="match status" value="1"/>
</dbReference>
<proteinExistence type="evidence at transcript level"/>
<evidence type="ECO:0000256" key="9">
    <source>
        <dbReference type="SAM" id="MobiDB-lite"/>
    </source>
</evidence>
<evidence type="ECO:0000313" key="12">
    <source>
        <dbReference type="EMBL" id="QNH88162.1"/>
    </source>
</evidence>
<dbReference type="InterPro" id="IPR005788">
    <property type="entry name" value="PDI_thioredoxin-like_dom"/>
</dbReference>
<feature type="compositionally biased region" description="Acidic residues" evidence="9">
    <location>
        <begin position="279"/>
        <end position="295"/>
    </location>
</feature>